<organism evidence="3 4">
    <name type="scientific">Theobroma cacao</name>
    <name type="common">Cacao</name>
    <name type="synonym">Cocoa</name>
    <dbReference type="NCBI Taxonomy" id="3641"/>
    <lineage>
        <taxon>Eukaryota</taxon>
        <taxon>Viridiplantae</taxon>
        <taxon>Streptophyta</taxon>
        <taxon>Embryophyta</taxon>
        <taxon>Tracheophyta</taxon>
        <taxon>Spermatophyta</taxon>
        <taxon>Magnoliopsida</taxon>
        <taxon>eudicotyledons</taxon>
        <taxon>Gunneridae</taxon>
        <taxon>Pentapetalae</taxon>
        <taxon>rosids</taxon>
        <taxon>malvids</taxon>
        <taxon>Malvales</taxon>
        <taxon>Malvaceae</taxon>
        <taxon>Byttnerioideae</taxon>
        <taxon>Theobroma</taxon>
    </lineage>
</organism>
<protein>
    <submittedName>
        <fullName evidence="4">Uncharacterized protein LOC108661939</fullName>
    </submittedName>
</protein>
<evidence type="ECO:0000313" key="3">
    <source>
        <dbReference type="Proteomes" id="UP000694886"/>
    </source>
</evidence>
<feature type="domain" description="Reverse transcriptase" evidence="2">
    <location>
        <begin position="362"/>
        <end position="516"/>
    </location>
</feature>
<dbReference type="InterPro" id="IPR043502">
    <property type="entry name" value="DNA/RNA_pol_sf"/>
</dbReference>
<proteinExistence type="predicted"/>
<name>A0AB32WEG1_THECC</name>
<dbReference type="PANTHER" id="PTHR24559">
    <property type="entry name" value="TRANSPOSON TY3-I GAG-POL POLYPROTEIN"/>
    <property type="match status" value="1"/>
</dbReference>
<dbReference type="SUPFAM" id="SSF56672">
    <property type="entry name" value="DNA/RNA polymerases"/>
    <property type="match status" value="1"/>
</dbReference>
<sequence>MCEKESEVEQKEEVKAKNHGTSQVIHPPPPFPQKLQKQKLEKQFQKFINVFKKLHINIPFAKAFEQMPSYVKFLKDILSKKRKLGKFETVSLTEECSAILQNKLPPKLKDPVDFIILDMEEDRQILIILGRPFLATARALIDVEKVNNLTHDVFLEENPNDLLETCLVANYDRDDDEFIDYSNLLNAHSRFRANHQFESLDISTSLVPASKPSIKEPPILELKPLPTHLRYAFLGKSSNLSVIIFYALTSLQQEKLLRTLREFKKAIGWTIVDIKGISPSICMHKILLEEDHKATIEQQRRLNPIMKEVVKKEIMKWLDVEIIYPISDSSWVSLVQCVPKKRGMTVVANDNNELIPTRTVIGWRVCMDYRKLNKATRKDHFPLPFIDQMLDRLAGKEYYCFLDGYSGYNQIAIALEDQEKTTFTCPYGTFAFRRMPFGLCNALATFQRCMMAIFTNMVEKCLEVFMDDFSVFGNNFDDCLLNLARVVKRCEKRNLVLHWEKCHFMVREGIVLGHKISSNGIEVDKAKIEAIEKLPPPINVKGIRSFLGHASFYRRFIKDFSKISKSLCNLLEKDVPFKFDN</sequence>
<dbReference type="Gene3D" id="3.10.10.10">
    <property type="entry name" value="HIV Type 1 Reverse Transcriptase, subunit A, domain 1"/>
    <property type="match status" value="1"/>
</dbReference>
<gene>
    <name evidence="4" type="primary">LOC108661939</name>
</gene>
<feature type="region of interest" description="Disordered" evidence="1">
    <location>
        <begin position="1"/>
        <end position="32"/>
    </location>
</feature>
<dbReference type="KEGG" id="tcc:108661939"/>
<accession>A0AB32WEG1</accession>
<dbReference type="InterPro" id="IPR053134">
    <property type="entry name" value="RNA-dir_DNA_polymerase"/>
</dbReference>
<feature type="compositionally biased region" description="Basic and acidic residues" evidence="1">
    <location>
        <begin position="1"/>
        <end position="16"/>
    </location>
</feature>
<dbReference type="InterPro" id="IPR000477">
    <property type="entry name" value="RT_dom"/>
</dbReference>
<dbReference type="CDD" id="cd01647">
    <property type="entry name" value="RT_LTR"/>
    <property type="match status" value="1"/>
</dbReference>
<dbReference type="Pfam" id="PF00078">
    <property type="entry name" value="RVT_1"/>
    <property type="match status" value="1"/>
</dbReference>
<reference evidence="4" key="2">
    <citation type="submission" date="2025-08" db="UniProtKB">
        <authorList>
            <consortium name="RefSeq"/>
        </authorList>
    </citation>
    <scope>IDENTIFICATION</scope>
</reference>
<evidence type="ECO:0000256" key="1">
    <source>
        <dbReference type="SAM" id="MobiDB-lite"/>
    </source>
</evidence>
<dbReference type="RefSeq" id="XP_017976423.1">
    <property type="nucleotide sequence ID" value="XM_018120934.1"/>
</dbReference>
<dbReference type="Gramene" id="Tc05v2_t009760.1">
    <property type="protein sequence ID" value="Tc05v2_p009760.1"/>
    <property type="gene ID" value="Tc05v2_g009760"/>
</dbReference>
<dbReference type="Proteomes" id="UP000694886">
    <property type="component" value="Chromosome 5"/>
</dbReference>
<reference evidence="3" key="1">
    <citation type="journal article" date="1997" name="Nucleic Acids Res.">
        <title>tRNAscan-SE: a program for improved detection of transfer RNA genes in genomic sequence.</title>
        <authorList>
            <person name="Lowe T.M."/>
            <person name="Eddy S.R."/>
        </authorList>
    </citation>
    <scope>NUCLEOTIDE SEQUENCE [LARGE SCALE GENOMIC DNA]</scope>
    <source>
        <strain evidence="3">r\B97-61/B2</strain>
    </source>
</reference>
<evidence type="ECO:0000313" key="4">
    <source>
        <dbReference type="RefSeq" id="XP_017976423.1"/>
    </source>
</evidence>
<dbReference type="PANTHER" id="PTHR24559:SF444">
    <property type="entry name" value="REVERSE TRANSCRIPTASE DOMAIN-CONTAINING PROTEIN"/>
    <property type="match status" value="1"/>
</dbReference>
<evidence type="ECO:0000259" key="2">
    <source>
        <dbReference type="Pfam" id="PF00078"/>
    </source>
</evidence>
<dbReference type="GeneID" id="108661939"/>
<dbReference type="InterPro" id="IPR043128">
    <property type="entry name" value="Rev_trsase/Diguanyl_cyclase"/>
</dbReference>
<dbReference type="AlphaFoldDB" id="A0AB32WEG1"/>
<dbReference type="Gene3D" id="3.30.70.270">
    <property type="match status" value="2"/>
</dbReference>